<dbReference type="InterPro" id="IPR003122">
    <property type="entry name" value="Tar_rcpt_lig-bd"/>
</dbReference>
<dbReference type="CDD" id="cd11386">
    <property type="entry name" value="MCP_signal"/>
    <property type="match status" value="1"/>
</dbReference>
<dbReference type="PRINTS" id="PR00260">
    <property type="entry name" value="CHEMTRNSDUCR"/>
</dbReference>
<evidence type="ECO:0000256" key="1">
    <source>
        <dbReference type="ARBA" id="ARBA00004429"/>
    </source>
</evidence>
<feature type="domain" description="HAMP" evidence="15">
    <location>
        <begin position="205"/>
        <end position="257"/>
    </location>
</feature>
<dbReference type="InterPro" id="IPR004090">
    <property type="entry name" value="Chemotax_Me-accpt_rcpt"/>
</dbReference>
<sequence>MRDLSIRARLWSVIAGFVVVILVGSAVGLYGTQQGTAAAGAIYEQRALPIAQLGRIEAQLMDTRLAVDAALTQLNAMATLEAQVGKLDKDLKSYQAQPKPAKLKAADDSLAQAYASFQKAGLEPLLVALKADDGEKARAHAEGALAEQFKALRGRIAETSQQLVDDVRGAHEEAQWRWRTMIWVVIVGVSFAFAAVGLYGRWLVVSITRPLNEAVKVAERVAAGDLTADVDAQGRNELAKLMQALQTMNQNLSAIVARVRGVADSIATGSSEIASGNTDLSQRTEAQASNLQRTASAMEQLSATVRQNAETSREANTLSGTASSAASAGGEVVARVVDTMQGISESSRRIADIVGLIDSIAFQTNILALNAAVEAARAGEAGRGFAVVAGEVRALAQRSATAAREIKTLIEQSVEKVESGSRQAHEAGQSMQQIVERVQKVSSLIGEVSHASSEQNAGIASVSQSVVELDHVTQANAALVEESAAAAESLRQQAGQLVELVSSFKLR</sequence>
<keyword evidence="2" id="KW-1003">Cell membrane</keyword>
<evidence type="ECO:0000256" key="13">
    <source>
        <dbReference type="SAM" id="Phobius"/>
    </source>
</evidence>
<keyword evidence="8 13" id="KW-0472">Membrane</keyword>
<feature type="region of interest" description="Disordered" evidence="12">
    <location>
        <begin position="273"/>
        <end position="293"/>
    </location>
</feature>
<evidence type="ECO:0000313" key="16">
    <source>
        <dbReference type="EMBL" id="MBH9579298.1"/>
    </source>
</evidence>
<evidence type="ECO:0000256" key="2">
    <source>
        <dbReference type="ARBA" id="ARBA00022475"/>
    </source>
</evidence>
<keyword evidence="6 13" id="KW-0812">Transmembrane</keyword>
<keyword evidence="5" id="KW-0997">Cell inner membrane</keyword>
<evidence type="ECO:0000256" key="8">
    <source>
        <dbReference type="ARBA" id="ARBA00023136"/>
    </source>
</evidence>
<dbReference type="InterPro" id="IPR051310">
    <property type="entry name" value="MCP_chemotaxis"/>
</dbReference>
<feature type="compositionally biased region" description="Polar residues" evidence="12">
    <location>
        <begin position="304"/>
        <end position="318"/>
    </location>
</feature>
<evidence type="ECO:0000259" key="15">
    <source>
        <dbReference type="PROSITE" id="PS50885"/>
    </source>
</evidence>
<evidence type="ECO:0000313" key="17">
    <source>
        <dbReference type="Proteomes" id="UP000613266"/>
    </source>
</evidence>
<dbReference type="PROSITE" id="PS50885">
    <property type="entry name" value="HAMP"/>
    <property type="match status" value="1"/>
</dbReference>
<reference evidence="16" key="1">
    <citation type="submission" date="2020-12" db="EMBL/GenBank/DDBJ databases">
        <title>The genome sequence of Inhella sp. 1Y17.</title>
        <authorList>
            <person name="Liu Y."/>
        </authorList>
    </citation>
    <scope>NUCLEOTIDE SEQUENCE</scope>
    <source>
        <strain evidence="16">1Y17</strain>
    </source>
</reference>
<dbReference type="GO" id="GO:0007165">
    <property type="term" value="P:signal transduction"/>
    <property type="evidence" value="ECO:0007669"/>
    <property type="project" value="UniProtKB-KW"/>
</dbReference>
<dbReference type="EMBL" id="JAEDAK010000020">
    <property type="protein sequence ID" value="MBH9579298.1"/>
    <property type="molecule type" value="Genomic_DNA"/>
</dbReference>
<dbReference type="Pfam" id="PF00672">
    <property type="entry name" value="HAMP"/>
    <property type="match status" value="1"/>
</dbReference>
<evidence type="ECO:0000256" key="10">
    <source>
        <dbReference type="ARBA" id="ARBA00029447"/>
    </source>
</evidence>
<evidence type="ECO:0000256" key="6">
    <source>
        <dbReference type="ARBA" id="ARBA00022692"/>
    </source>
</evidence>
<evidence type="ECO:0000256" key="7">
    <source>
        <dbReference type="ARBA" id="ARBA00022989"/>
    </source>
</evidence>
<gene>
    <name evidence="16" type="ORF">I7X39_20575</name>
</gene>
<feature type="domain" description="Methyl-accepting transducer" evidence="14">
    <location>
        <begin position="262"/>
        <end position="491"/>
    </location>
</feature>
<evidence type="ECO:0000256" key="3">
    <source>
        <dbReference type="ARBA" id="ARBA00022481"/>
    </source>
</evidence>
<dbReference type="PANTHER" id="PTHR43531:SF14">
    <property type="entry name" value="METHYL-ACCEPTING CHEMOTAXIS PROTEIN I-RELATED"/>
    <property type="match status" value="1"/>
</dbReference>
<dbReference type="SMART" id="SM00283">
    <property type="entry name" value="MA"/>
    <property type="match status" value="1"/>
</dbReference>
<dbReference type="GO" id="GO:0006935">
    <property type="term" value="P:chemotaxis"/>
    <property type="evidence" value="ECO:0007669"/>
    <property type="project" value="UniProtKB-KW"/>
</dbReference>
<proteinExistence type="inferred from homology"/>
<dbReference type="PROSITE" id="PS50111">
    <property type="entry name" value="CHEMOTAXIS_TRANSDUC_2"/>
    <property type="match status" value="1"/>
</dbReference>
<comment type="subcellular location">
    <subcellularLocation>
        <location evidence="1">Cell inner membrane</location>
        <topology evidence="1">Multi-pass membrane protein</topology>
    </subcellularLocation>
</comment>
<feature type="region of interest" description="Disordered" evidence="12">
    <location>
        <begin position="304"/>
        <end position="323"/>
    </location>
</feature>
<keyword evidence="3" id="KW-0488">Methylation</keyword>
<comment type="similarity">
    <text evidence="10">Belongs to the methyl-accepting chemotaxis (MCP) protein family.</text>
</comment>
<name>A0A931J7N7_9BURK</name>
<dbReference type="Pfam" id="PF02203">
    <property type="entry name" value="TarH"/>
    <property type="match status" value="1"/>
</dbReference>
<dbReference type="GO" id="GO:0005886">
    <property type="term" value="C:plasma membrane"/>
    <property type="evidence" value="ECO:0007669"/>
    <property type="project" value="UniProtKB-SubCell"/>
</dbReference>
<dbReference type="PANTHER" id="PTHR43531">
    <property type="entry name" value="PROTEIN ICFG"/>
    <property type="match status" value="1"/>
</dbReference>
<dbReference type="FunFam" id="1.10.287.950:FF:000001">
    <property type="entry name" value="Methyl-accepting chemotaxis sensory transducer"/>
    <property type="match status" value="1"/>
</dbReference>
<keyword evidence="7 13" id="KW-1133">Transmembrane helix</keyword>
<keyword evidence="17" id="KW-1185">Reference proteome</keyword>
<dbReference type="Proteomes" id="UP000613266">
    <property type="component" value="Unassembled WGS sequence"/>
</dbReference>
<evidence type="ECO:0000256" key="12">
    <source>
        <dbReference type="SAM" id="MobiDB-lite"/>
    </source>
</evidence>
<evidence type="ECO:0000256" key="4">
    <source>
        <dbReference type="ARBA" id="ARBA00022500"/>
    </source>
</evidence>
<evidence type="ECO:0000256" key="9">
    <source>
        <dbReference type="ARBA" id="ARBA00023224"/>
    </source>
</evidence>
<dbReference type="InterPro" id="IPR003660">
    <property type="entry name" value="HAMP_dom"/>
</dbReference>
<dbReference type="InterPro" id="IPR004089">
    <property type="entry name" value="MCPsignal_dom"/>
</dbReference>
<feature type="transmembrane region" description="Helical" evidence="13">
    <location>
        <begin position="181"/>
        <end position="202"/>
    </location>
</feature>
<keyword evidence="9 11" id="KW-0807">Transducer</keyword>
<dbReference type="SMART" id="SM00304">
    <property type="entry name" value="HAMP"/>
    <property type="match status" value="1"/>
</dbReference>
<accession>A0A931J7N7</accession>
<evidence type="ECO:0000256" key="11">
    <source>
        <dbReference type="PROSITE-ProRule" id="PRU00284"/>
    </source>
</evidence>
<dbReference type="SUPFAM" id="SSF58104">
    <property type="entry name" value="Methyl-accepting chemotaxis protein (MCP) signaling domain"/>
    <property type="match status" value="1"/>
</dbReference>
<evidence type="ECO:0000256" key="5">
    <source>
        <dbReference type="ARBA" id="ARBA00022519"/>
    </source>
</evidence>
<dbReference type="Pfam" id="PF00015">
    <property type="entry name" value="MCPsignal"/>
    <property type="match status" value="1"/>
</dbReference>
<dbReference type="Gene3D" id="1.10.287.950">
    <property type="entry name" value="Methyl-accepting chemotaxis protein"/>
    <property type="match status" value="1"/>
</dbReference>
<dbReference type="CDD" id="cd06225">
    <property type="entry name" value="HAMP"/>
    <property type="match status" value="1"/>
</dbReference>
<keyword evidence="4" id="KW-0145">Chemotaxis</keyword>
<comment type="caution">
    <text evidence="16">The sequence shown here is derived from an EMBL/GenBank/DDBJ whole genome shotgun (WGS) entry which is preliminary data.</text>
</comment>
<feature type="transmembrane region" description="Helical" evidence="13">
    <location>
        <begin position="6"/>
        <end position="30"/>
    </location>
</feature>
<dbReference type="GO" id="GO:0004888">
    <property type="term" value="F:transmembrane signaling receptor activity"/>
    <property type="evidence" value="ECO:0007669"/>
    <property type="project" value="InterPro"/>
</dbReference>
<dbReference type="RefSeq" id="WP_198113104.1">
    <property type="nucleotide sequence ID" value="NZ_JAEDAK010000020.1"/>
</dbReference>
<dbReference type="AlphaFoldDB" id="A0A931J7N7"/>
<evidence type="ECO:0000259" key="14">
    <source>
        <dbReference type="PROSITE" id="PS50111"/>
    </source>
</evidence>
<protein>
    <submittedName>
        <fullName evidence="16">Tar ligand binding domain-containing protein</fullName>
    </submittedName>
</protein>
<organism evidence="16 17">
    <name type="scientific">Inhella proteolytica</name>
    <dbReference type="NCBI Taxonomy" id="2795029"/>
    <lineage>
        <taxon>Bacteria</taxon>
        <taxon>Pseudomonadati</taxon>
        <taxon>Pseudomonadota</taxon>
        <taxon>Betaproteobacteria</taxon>
        <taxon>Burkholderiales</taxon>
        <taxon>Sphaerotilaceae</taxon>
        <taxon>Inhella</taxon>
    </lineage>
</organism>